<dbReference type="Proteomes" id="UP000234271">
    <property type="component" value="Chromosome"/>
</dbReference>
<protein>
    <submittedName>
        <fullName evidence="2">Uncharacterized protein</fullName>
    </submittedName>
</protein>
<dbReference type="EMBL" id="CP018889">
    <property type="protein sequence ID" value="AUI68267.1"/>
    <property type="molecule type" value="Genomic_DNA"/>
</dbReference>
<sequence length="164" mass="18567">MKAYNREATKTLRIPVSRTAEIEEYLRTVPADKAEKVLEMIAEYLGIPRQREPVQLTLVKTETHAEITAPEGQLSLVENVQLVKLENELKEKEEKAGELQNELETCKRSLENAETKLNGLKTVLATFKTKSHPTSPRWEHARKLLAELESVVNANVPQDKPLAD</sequence>
<evidence type="ECO:0000313" key="2">
    <source>
        <dbReference type="EMBL" id="AUI68267.1"/>
    </source>
</evidence>
<reference evidence="3" key="1">
    <citation type="submission" date="2016-12" db="EMBL/GenBank/DDBJ databases">
        <title>Complete Genome Sequence of Beggiatoa leptomitiformis D-401.</title>
        <authorList>
            <person name="Fomenkov A."/>
            <person name="Vincze T."/>
            <person name="Grabovich M."/>
            <person name="Anton B.P."/>
            <person name="Dubinina G."/>
            <person name="Orlova M."/>
            <person name="Belousova E."/>
            <person name="Roberts R.J."/>
        </authorList>
    </citation>
    <scope>NUCLEOTIDE SEQUENCE [LARGE SCALE GENOMIC DNA]</scope>
    <source>
        <strain evidence="3">D-401</strain>
    </source>
</reference>
<dbReference type="OrthoDB" id="517525at2"/>
<evidence type="ECO:0000256" key="1">
    <source>
        <dbReference type="SAM" id="Coils"/>
    </source>
</evidence>
<dbReference type="RefSeq" id="WP_062147290.1">
    <property type="nucleotide sequence ID" value="NZ_CP012373.2"/>
</dbReference>
<keyword evidence="3" id="KW-1185">Reference proteome</keyword>
<evidence type="ECO:0000313" key="3">
    <source>
        <dbReference type="Proteomes" id="UP000234271"/>
    </source>
</evidence>
<dbReference type="AlphaFoldDB" id="A0A2N9YCT9"/>
<accession>A0A2N9YCT9</accession>
<organism evidence="2 3">
    <name type="scientific">Beggiatoa leptomitoformis</name>
    <dbReference type="NCBI Taxonomy" id="288004"/>
    <lineage>
        <taxon>Bacteria</taxon>
        <taxon>Pseudomonadati</taxon>
        <taxon>Pseudomonadota</taxon>
        <taxon>Gammaproteobacteria</taxon>
        <taxon>Thiotrichales</taxon>
        <taxon>Thiotrichaceae</taxon>
        <taxon>Beggiatoa</taxon>
    </lineage>
</organism>
<feature type="coiled-coil region" evidence="1">
    <location>
        <begin position="75"/>
        <end position="130"/>
    </location>
</feature>
<keyword evidence="1" id="KW-0175">Coiled coil</keyword>
<proteinExistence type="predicted"/>
<gene>
    <name evidence="2" type="ORF">BLE401_05850</name>
</gene>
<dbReference type="KEGG" id="blep:AL038_00225"/>
<name>A0A2N9YCT9_9GAMM</name>